<comment type="caution">
    <text evidence="3">The sequence shown here is derived from an EMBL/GenBank/DDBJ whole genome shotgun (WGS) entry which is preliminary data.</text>
</comment>
<protein>
    <submittedName>
        <fullName evidence="3">BON domain-containing protein</fullName>
    </submittedName>
</protein>
<dbReference type="PANTHER" id="PTHR34606:SF4">
    <property type="entry name" value="OUTER MEMBRANE LIPOPROTEIN DOLP"/>
    <property type="match status" value="1"/>
</dbReference>
<evidence type="ECO:0000313" key="3">
    <source>
        <dbReference type="EMBL" id="NLF53791.1"/>
    </source>
</evidence>
<dbReference type="InterPro" id="IPR051686">
    <property type="entry name" value="Lipoprotein_DolP"/>
</dbReference>
<dbReference type="Pfam" id="PF04972">
    <property type="entry name" value="BON"/>
    <property type="match status" value="2"/>
</dbReference>
<dbReference type="InterPro" id="IPR014004">
    <property type="entry name" value="Transpt-assoc_nodulatn_dom_bac"/>
</dbReference>
<dbReference type="Gene3D" id="3.30.1340.30">
    <property type="match status" value="1"/>
</dbReference>
<dbReference type="RefSeq" id="WP_068803991.1">
    <property type="nucleotide sequence ID" value="NZ_MBFM01000001.1"/>
</dbReference>
<dbReference type="SMART" id="SM00749">
    <property type="entry name" value="BON"/>
    <property type="match status" value="2"/>
</dbReference>
<sequence>MTTPALPQRRTLLLGLLATGSLPLLQGCFPIVATGVGAGAAMVSDRRTSGAYVEDEAIEWKIKSRIAERFGDSAHVNVTSYNRIVLLTGEAPNEASRSALDGIASGVENVTGLVNEVAVGPNSSLSARANDTLITSNVKARFVDAQRFSAHNVKVVTEANVVFLLGLVTRAEADAAAEIASTSKGVRKVVRVFEYISDDEARRLDNRLGTAERK</sequence>
<feature type="domain" description="BON" evidence="2">
    <location>
        <begin position="54"/>
        <end position="121"/>
    </location>
</feature>
<dbReference type="AlphaFoldDB" id="A0A7X7LUT6"/>
<dbReference type="PANTHER" id="PTHR34606">
    <property type="entry name" value="BON DOMAIN-CONTAINING PROTEIN"/>
    <property type="match status" value="1"/>
</dbReference>
<keyword evidence="1" id="KW-0732">Signal</keyword>
<dbReference type="PROSITE" id="PS50914">
    <property type="entry name" value="BON"/>
    <property type="match status" value="2"/>
</dbReference>
<dbReference type="EMBL" id="JAAYYV010000137">
    <property type="protein sequence ID" value="NLF53791.1"/>
    <property type="molecule type" value="Genomic_DNA"/>
</dbReference>
<evidence type="ECO:0000256" key="1">
    <source>
        <dbReference type="ARBA" id="ARBA00022729"/>
    </source>
</evidence>
<accession>A0A7X7LUT6</accession>
<organism evidence="3 4">
    <name type="scientific">Thauera phenolivorans</name>
    <dbReference type="NCBI Taxonomy" id="1792543"/>
    <lineage>
        <taxon>Bacteria</taxon>
        <taxon>Pseudomonadati</taxon>
        <taxon>Pseudomonadota</taxon>
        <taxon>Betaproteobacteria</taxon>
        <taxon>Rhodocyclales</taxon>
        <taxon>Zoogloeaceae</taxon>
        <taxon>Thauera</taxon>
    </lineage>
</organism>
<name>A0A7X7LUT6_9RHOO</name>
<reference evidence="3 4" key="1">
    <citation type="journal article" date="2020" name="Biotechnol. Biofuels">
        <title>New insights from the biogas microbiome by comprehensive genome-resolved metagenomics of nearly 1600 species originating from multiple anaerobic digesters.</title>
        <authorList>
            <person name="Campanaro S."/>
            <person name="Treu L."/>
            <person name="Rodriguez-R L.M."/>
            <person name="Kovalovszki A."/>
            <person name="Ziels R.M."/>
            <person name="Maus I."/>
            <person name="Zhu X."/>
            <person name="Kougias P.G."/>
            <person name="Basile A."/>
            <person name="Luo G."/>
            <person name="Schluter A."/>
            <person name="Konstantinidis K.T."/>
            <person name="Angelidaki I."/>
        </authorList>
    </citation>
    <scope>NUCLEOTIDE SEQUENCE [LARGE SCALE GENOMIC DNA]</scope>
    <source>
        <strain evidence="3">AS06rmzACSIP_256</strain>
    </source>
</reference>
<feature type="domain" description="BON" evidence="2">
    <location>
        <begin position="130"/>
        <end position="197"/>
    </location>
</feature>
<dbReference type="Proteomes" id="UP000536534">
    <property type="component" value="Unassembled WGS sequence"/>
</dbReference>
<gene>
    <name evidence="3" type="ORF">GX576_05220</name>
</gene>
<proteinExistence type="predicted"/>
<dbReference type="OrthoDB" id="5294487at2"/>
<evidence type="ECO:0000313" key="4">
    <source>
        <dbReference type="Proteomes" id="UP000536534"/>
    </source>
</evidence>
<evidence type="ECO:0000259" key="2">
    <source>
        <dbReference type="PROSITE" id="PS50914"/>
    </source>
</evidence>
<dbReference type="InterPro" id="IPR007055">
    <property type="entry name" value="BON_dom"/>
</dbReference>